<feature type="compositionally biased region" description="Polar residues" evidence="1">
    <location>
        <begin position="1"/>
        <end position="17"/>
    </location>
</feature>
<sequence length="94" mass="10173">MTVQGNPAANQTSQTNVEAVPSLSSSSSIRSMFTTSIGGTRRSGKVQTQMLHGHSDTGFVFVTGKNNSLHKVVSSELARPRLYRGIMVLHRTIK</sequence>
<dbReference type="HOGENOM" id="CLU_2386139_0_0_1"/>
<dbReference type="EMBL" id="BN001308">
    <property type="protein sequence ID" value="CBF89698.1"/>
    <property type="molecule type" value="Genomic_DNA"/>
</dbReference>
<dbReference type="RefSeq" id="XP_050469252.1">
    <property type="nucleotide sequence ID" value="XM_050610975.1"/>
</dbReference>
<dbReference type="InParanoid" id="C8VU04"/>
<organism evidence="2 3">
    <name type="scientific">Emericella nidulans (strain FGSC A4 / ATCC 38163 / CBS 112.46 / NRRL 194 / M139)</name>
    <name type="common">Aspergillus nidulans</name>
    <dbReference type="NCBI Taxonomy" id="227321"/>
    <lineage>
        <taxon>Eukaryota</taxon>
        <taxon>Fungi</taxon>
        <taxon>Dikarya</taxon>
        <taxon>Ascomycota</taxon>
        <taxon>Pezizomycotina</taxon>
        <taxon>Eurotiomycetes</taxon>
        <taxon>Eurotiomycetidae</taxon>
        <taxon>Eurotiales</taxon>
        <taxon>Aspergillaceae</taxon>
        <taxon>Aspergillus</taxon>
        <taxon>Aspergillus subgen. Nidulantes</taxon>
    </lineage>
</organism>
<dbReference type="GeneID" id="74896878"/>
<dbReference type="KEGG" id="ani:ANIA_11268"/>
<protein>
    <submittedName>
        <fullName evidence="2">Uncharacterized protein</fullName>
    </submittedName>
</protein>
<gene>
    <name evidence="2" type="ORF">ANIA_11268</name>
</gene>
<reference evidence="3" key="1">
    <citation type="journal article" date="2005" name="Nature">
        <title>Sequencing of Aspergillus nidulans and comparative analysis with A. fumigatus and A. oryzae.</title>
        <authorList>
            <person name="Galagan J.E."/>
            <person name="Calvo S.E."/>
            <person name="Cuomo C."/>
            <person name="Ma L.J."/>
            <person name="Wortman J.R."/>
            <person name="Batzoglou S."/>
            <person name="Lee S.I."/>
            <person name="Basturkmen M."/>
            <person name="Spevak C.C."/>
            <person name="Clutterbuck J."/>
            <person name="Kapitonov V."/>
            <person name="Jurka J."/>
            <person name="Scazzocchio C."/>
            <person name="Farman M."/>
            <person name="Butler J."/>
            <person name="Purcell S."/>
            <person name="Harris S."/>
            <person name="Braus G.H."/>
            <person name="Draht O."/>
            <person name="Busch S."/>
            <person name="D'Enfert C."/>
            <person name="Bouchier C."/>
            <person name="Goldman G.H."/>
            <person name="Bell-Pedersen D."/>
            <person name="Griffiths-Jones S."/>
            <person name="Doonan J.H."/>
            <person name="Yu J."/>
            <person name="Vienken K."/>
            <person name="Pain A."/>
            <person name="Freitag M."/>
            <person name="Selker E.U."/>
            <person name="Archer D.B."/>
            <person name="Penalva M.A."/>
            <person name="Oakley B.R."/>
            <person name="Momany M."/>
            <person name="Tanaka T."/>
            <person name="Kumagai T."/>
            <person name="Asai K."/>
            <person name="Machida M."/>
            <person name="Nierman W.C."/>
            <person name="Denning D.W."/>
            <person name="Caddick M."/>
            <person name="Hynes M."/>
            <person name="Paoletti M."/>
            <person name="Fischer R."/>
            <person name="Miller B."/>
            <person name="Dyer P."/>
            <person name="Sachs M.S."/>
            <person name="Osmani S.A."/>
            <person name="Birren B.W."/>
        </authorList>
    </citation>
    <scope>NUCLEOTIDE SEQUENCE [LARGE SCALE GENOMIC DNA]</scope>
    <source>
        <strain evidence="3">FGSC A4 / ATCC 38163 / CBS 112.46 / NRRL 194 / M139</strain>
    </source>
</reference>
<name>C8VU04_EMENI</name>
<proteinExistence type="predicted"/>
<accession>C8VU04</accession>
<dbReference type="Proteomes" id="UP000000560">
    <property type="component" value="Chromosome VIII"/>
</dbReference>
<keyword evidence="3" id="KW-1185">Reference proteome</keyword>
<feature type="region of interest" description="Disordered" evidence="1">
    <location>
        <begin position="1"/>
        <end position="28"/>
    </location>
</feature>
<evidence type="ECO:0000313" key="3">
    <source>
        <dbReference type="Proteomes" id="UP000000560"/>
    </source>
</evidence>
<evidence type="ECO:0000313" key="2">
    <source>
        <dbReference type="EMBL" id="CBF89698.1"/>
    </source>
</evidence>
<evidence type="ECO:0000256" key="1">
    <source>
        <dbReference type="SAM" id="MobiDB-lite"/>
    </source>
</evidence>
<dbReference type="AlphaFoldDB" id="C8VU04"/>
<reference evidence="3" key="2">
    <citation type="journal article" date="2009" name="Fungal Genet. Biol.">
        <title>The 2008 update of the Aspergillus nidulans genome annotation: a community effort.</title>
        <authorList>
            <person name="Wortman J.R."/>
            <person name="Gilsenan J.M."/>
            <person name="Joardar V."/>
            <person name="Deegan J."/>
            <person name="Clutterbuck J."/>
            <person name="Andersen M.R."/>
            <person name="Archer D."/>
            <person name="Bencina M."/>
            <person name="Braus G."/>
            <person name="Coutinho P."/>
            <person name="von Dohren H."/>
            <person name="Doonan J."/>
            <person name="Driessen A.J."/>
            <person name="Durek P."/>
            <person name="Espeso E."/>
            <person name="Fekete E."/>
            <person name="Flipphi M."/>
            <person name="Estrada C.G."/>
            <person name="Geysens S."/>
            <person name="Goldman G."/>
            <person name="de Groot P.W."/>
            <person name="Hansen K."/>
            <person name="Harris S.D."/>
            <person name="Heinekamp T."/>
            <person name="Helmstaedt K."/>
            <person name="Henrissat B."/>
            <person name="Hofmann G."/>
            <person name="Homan T."/>
            <person name="Horio T."/>
            <person name="Horiuchi H."/>
            <person name="James S."/>
            <person name="Jones M."/>
            <person name="Karaffa L."/>
            <person name="Karanyi Z."/>
            <person name="Kato M."/>
            <person name="Keller N."/>
            <person name="Kelly D.E."/>
            <person name="Kiel J.A."/>
            <person name="Kim J.M."/>
            <person name="van der Klei I.J."/>
            <person name="Klis F.M."/>
            <person name="Kovalchuk A."/>
            <person name="Krasevec N."/>
            <person name="Kubicek C.P."/>
            <person name="Liu B."/>
            <person name="Maccabe A."/>
            <person name="Meyer V."/>
            <person name="Mirabito P."/>
            <person name="Miskei M."/>
            <person name="Mos M."/>
            <person name="Mullins J."/>
            <person name="Nelson D.R."/>
            <person name="Nielsen J."/>
            <person name="Oakley B.R."/>
            <person name="Osmani S.A."/>
            <person name="Pakula T."/>
            <person name="Paszewski A."/>
            <person name="Paulsen I."/>
            <person name="Pilsyk S."/>
            <person name="Pocsi I."/>
            <person name="Punt P.J."/>
            <person name="Ram A.F."/>
            <person name="Ren Q."/>
            <person name="Robellet X."/>
            <person name="Robson G."/>
            <person name="Seiboth B."/>
            <person name="van Solingen P."/>
            <person name="Specht T."/>
            <person name="Sun J."/>
            <person name="Taheri-Talesh N."/>
            <person name="Takeshita N."/>
            <person name="Ussery D."/>
            <person name="vanKuyk P.A."/>
            <person name="Visser H."/>
            <person name="van de Vondervoort P.J."/>
            <person name="de Vries R.P."/>
            <person name="Walton J."/>
            <person name="Xiang X."/>
            <person name="Xiong Y."/>
            <person name="Zeng A.P."/>
            <person name="Brandt B.W."/>
            <person name="Cornell M.J."/>
            <person name="van den Hondel C.A."/>
            <person name="Visser J."/>
            <person name="Oliver S.G."/>
            <person name="Turner G."/>
        </authorList>
    </citation>
    <scope>GENOME REANNOTATION</scope>
    <source>
        <strain evidence="3">FGSC A4 / ATCC 38163 / CBS 112.46 / NRRL 194 / M139</strain>
    </source>
</reference>